<accession>A0A246E1J0</accession>
<name>A0A246E1J0_9HYPH</name>
<reference evidence="1 2" key="1">
    <citation type="submission" date="2017-03" db="EMBL/GenBank/DDBJ databases">
        <title>Genome of strain Rhizobium sp. CNPSo 668.</title>
        <authorList>
            <person name="Ribeiro R."/>
        </authorList>
    </citation>
    <scope>NUCLEOTIDE SEQUENCE [LARGE SCALE GENOMIC DNA]</scope>
    <source>
        <strain evidence="1 2">CNPSo 668</strain>
    </source>
</reference>
<proteinExistence type="predicted"/>
<dbReference type="Proteomes" id="UP000197269">
    <property type="component" value="Unassembled WGS sequence"/>
</dbReference>
<dbReference type="EMBL" id="MXPU01000001">
    <property type="protein sequence ID" value="OWO96881.1"/>
    <property type="molecule type" value="Genomic_DNA"/>
</dbReference>
<gene>
    <name evidence="1" type="ORF">B5E41_00895</name>
</gene>
<protein>
    <submittedName>
        <fullName evidence="1">Uncharacterized protein</fullName>
    </submittedName>
</protein>
<organism evidence="1 2">
    <name type="scientific">Rhizobium esperanzae</name>
    <dbReference type="NCBI Taxonomy" id="1967781"/>
    <lineage>
        <taxon>Bacteria</taxon>
        <taxon>Pseudomonadati</taxon>
        <taxon>Pseudomonadota</taxon>
        <taxon>Alphaproteobacteria</taxon>
        <taxon>Hyphomicrobiales</taxon>
        <taxon>Rhizobiaceae</taxon>
        <taxon>Rhizobium/Agrobacterium group</taxon>
        <taxon>Rhizobium</taxon>
    </lineage>
</organism>
<evidence type="ECO:0000313" key="1">
    <source>
        <dbReference type="EMBL" id="OWO96881.1"/>
    </source>
</evidence>
<sequence>MVVCGYQFTPSLRFIQALRAISSKIGVGLRALGALWMMGITSKSAHGVDCGGLLARAYQKVNRRPNQPRVAEAVANLLRKEPSSNFLS</sequence>
<comment type="caution">
    <text evidence="1">The sequence shown here is derived from an EMBL/GenBank/DDBJ whole genome shotgun (WGS) entry which is preliminary data.</text>
</comment>
<evidence type="ECO:0000313" key="2">
    <source>
        <dbReference type="Proteomes" id="UP000197269"/>
    </source>
</evidence>
<dbReference type="AlphaFoldDB" id="A0A246E1J0"/>